<dbReference type="PANTHER" id="PTHR12418:SF19">
    <property type="entry name" value="ACYL-COENZYME A THIOESTERASE THEM4"/>
    <property type="match status" value="1"/>
</dbReference>
<protein>
    <submittedName>
        <fullName evidence="6">PaaI family thioesterase</fullName>
        <ecNumber evidence="6">3.1.2.-</ecNumber>
    </submittedName>
</protein>
<organism evidence="6 7">
    <name type="scientific">Dietzia aurantiaca</name>
    <dbReference type="NCBI Taxonomy" id="983873"/>
    <lineage>
        <taxon>Bacteria</taxon>
        <taxon>Bacillati</taxon>
        <taxon>Actinomycetota</taxon>
        <taxon>Actinomycetes</taxon>
        <taxon>Mycobacteriales</taxon>
        <taxon>Dietziaceae</taxon>
        <taxon>Dietzia</taxon>
    </lineage>
</organism>
<dbReference type="PANTHER" id="PTHR12418">
    <property type="entry name" value="ACYL-COENZYME A THIOESTERASE THEM4"/>
    <property type="match status" value="1"/>
</dbReference>
<reference evidence="7" key="1">
    <citation type="journal article" date="2019" name="Int. J. Syst. Evol. Microbiol.">
        <title>The Global Catalogue of Microorganisms (GCM) 10K type strain sequencing project: providing services to taxonomists for standard genome sequencing and annotation.</title>
        <authorList>
            <consortium name="The Broad Institute Genomics Platform"/>
            <consortium name="The Broad Institute Genome Sequencing Center for Infectious Disease"/>
            <person name="Wu L."/>
            <person name="Ma J."/>
        </authorList>
    </citation>
    <scope>NUCLEOTIDE SEQUENCE [LARGE SCALE GENOMIC DNA]</scope>
    <source>
        <strain evidence="7">JCM 11882</strain>
    </source>
</reference>
<dbReference type="SUPFAM" id="SSF54637">
    <property type="entry name" value="Thioesterase/thiol ester dehydrase-isomerase"/>
    <property type="match status" value="1"/>
</dbReference>
<name>A0ABV9PSE0_9ACTN</name>
<keyword evidence="4" id="KW-0443">Lipid metabolism</keyword>
<sequence>MLVNEVDGVVAASGGAPAPGAVRRARPEIDLGPLDPTRGPGAPVDRADDDEAGLFALVDQVRRIRALTTGGIFDTDLGPLTERLRGVADELEAASATPQHRLETMWSNRRYMTNCPVVGRANLVALPAEYELLEDGTLRAELTLGIEYQGPPGRVHGGIVSLLFDAVLGRANHHAGTTGMTMYLDIDYRGATPLLEPIVVTGRPVRVEGRKVWAQGAIHAGNRLCATAEGLFVRPEGWVRDGGH</sequence>
<dbReference type="EC" id="3.1.2.-" evidence="6"/>
<feature type="region of interest" description="Disordered" evidence="5">
    <location>
        <begin position="28"/>
        <end position="47"/>
    </location>
</feature>
<dbReference type="CDD" id="cd03443">
    <property type="entry name" value="PaaI_thioesterase"/>
    <property type="match status" value="1"/>
</dbReference>
<evidence type="ECO:0000313" key="7">
    <source>
        <dbReference type="Proteomes" id="UP001595836"/>
    </source>
</evidence>
<comment type="caution">
    <text evidence="6">The sequence shown here is derived from an EMBL/GenBank/DDBJ whole genome shotgun (WGS) entry which is preliminary data.</text>
</comment>
<gene>
    <name evidence="6" type="ORF">ACFO7U_07890</name>
</gene>
<keyword evidence="1" id="KW-0963">Cytoplasm</keyword>
<dbReference type="Proteomes" id="UP001595836">
    <property type="component" value="Unassembled WGS sequence"/>
</dbReference>
<dbReference type="EMBL" id="JBHSHP010000020">
    <property type="protein sequence ID" value="MFC4754698.1"/>
    <property type="molecule type" value="Genomic_DNA"/>
</dbReference>
<evidence type="ECO:0000256" key="4">
    <source>
        <dbReference type="ARBA" id="ARBA00023098"/>
    </source>
</evidence>
<evidence type="ECO:0000256" key="3">
    <source>
        <dbReference type="ARBA" id="ARBA00022832"/>
    </source>
</evidence>
<evidence type="ECO:0000256" key="1">
    <source>
        <dbReference type="ARBA" id="ARBA00022490"/>
    </source>
</evidence>
<dbReference type="GO" id="GO:0016787">
    <property type="term" value="F:hydrolase activity"/>
    <property type="evidence" value="ECO:0007669"/>
    <property type="project" value="UniProtKB-KW"/>
</dbReference>
<evidence type="ECO:0000256" key="2">
    <source>
        <dbReference type="ARBA" id="ARBA00022801"/>
    </source>
</evidence>
<keyword evidence="3" id="KW-0276">Fatty acid metabolism</keyword>
<dbReference type="Gene3D" id="3.10.129.10">
    <property type="entry name" value="Hotdog Thioesterase"/>
    <property type="match status" value="1"/>
</dbReference>
<dbReference type="InterPro" id="IPR029069">
    <property type="entry name" value="HotDog_dom_sf"/>
</dbReference>
<accession>A0ABV9PSE0</accession>
<proteinExistence type="predicted"/>
<evidence type="ECO:0000256" key="5">
    <source>
        <dbReference type="SAM" id="MobiDB-lite"/>
    </source>
</evidence>
<keyword evidence="2 6" id="KW-0378">Hydrolase</keyword>
<evidence type="ECO:0000313" key="6">
    <source>
        <dbReference type="EMBL" id="MFC4754698.1"/>
    </source>
</evidence>
<keyword evidence="7" id="KW-1185">Reference proteome</keyword>
<dbReference type="RefSeq" id="WP_344995655.1">
    <property type="nucleotide sequence ID" value="NZ_BAABCD010000052.1"/>
</dbReference>
<dbReference type="InterPro" id="IPR052365">
    <property type="entry name" value="THEM4/THEM5_acyl-CoA_thioest"/>
</dbReference>